<organism evidence="3 4">
    <name type="scientific">Rhodococcus erythropolis</name>
    <name type="common">Arthrobacter picolinophilus</name>
    <dbReference type="NCBI Taxonomy" id="1833"/>
    <lineage>
        <taxon>Bacteria</taxon>
        <taxon>Bacillati</taxon>
        <taxon>Actinomycetota</taxon>
        <taxon>Actinomycetes</taxon>
        <taxon>Mycobacteriales</taxon>
        <taxon>Nocardiaceae</taxon>
        <taxon>Rhodococcus</taxon>
        <taxon>Rhodococcus erythropolis group</taxon>
    </lineage>
</organism>
<dbReference type="PROSITE" id="PS51819">
    <property type="entry name" value="VOC"/>
    <property type="match status" value="1"/>
</dbReference>
<name>A0AAX3ZYL3_RHOER</name>
<dbReference type="PANTHER" id="PTHR43048:SF3">
    <property type="entry name" value="METHYLMALONYL-COA EPIMERASE, MITOCHONDRIAL"/>
    <property type="match status" value="1"/>
</dbReference>
<dbReference type="InterPro" id="IPR051785">
    <property type="entry name" value="MMCE/EMCE_epimerase"/>
</dbReference>
<dbReference type="Proteomes" id="UP001230933">
    <property type="component" value="Chromosome"/>
</dbReference>
<dbReference type="Gene3D" id="3.10.180.10">
    <property type="entry name" value="2,3-Dihydroxybiphenyl 1,2-Dioxygenase, domain 1"/>
    <property type="match status" value="1"/>
</dbReference>
<dbReference type="PANTHER" id="PTHR43048">
    <property type="entry name" value="METHYLMALONYL-COA EPIMERASE"/>
    <property type="match status" value="1"/>
</dbReference>
<dbReference type="RefSeq" id="WP_024488162.1">
    <property type="nucleotide sequence ID" value="NZ_BHXB01000001.1"/>
</dbReference>
<evidence type="ECO:0000313" key="3">
    <source>
        <dbReference type="EMBL" id="WMN01846.1"/>
    </source>
</evidence>
<dbReference type="EMBL" id="CP124545">
    <property type="protein sequence ID" value="WMN01846.1"/>
    <property type="molecule type" value="Genomic_DNA"/>
</dbReference>
<evidence type="ECO:0000256" key="1">
    <source>
        <dbReference type="ARBA" id="ARBA00022723"/>
    </source>
</evidence>
<dbReference type="InterPro" id="IPR029068">
    <property type="entry name" value="Glyas_Bleomycin-R_OHBP_Dase"/>
</dbReference>
<dbReference type="GO" id="GO:0046491">
    <property type="term" value="P:L-methylmalonyl-CoA metabolic process"/>
    <property type="evidence" value="ECO:0007669"/>
    <property type="project" value="TreeGrafter"/>
</dbReference>
<dbReference type="GO" id="GO:0004493">
    <property type="term" value="F:methylmalonyl-CoA epimerase activity"/>
    <property type="evidence" value="ECO:0007669"/>
    <property type="project" value="TreeGrafter"/>
</dbReference>
<accession>A0AAX3ZYL3</accession>
<evidence type="ECO:0000259" key="2">
    <source>
        <dbReference type="PROSITE" id="PS51819"/>
    </source>
</evidence>
<dbReference type="Pfam" id="PF13669">
    <property type="entry name" value="Glyoxalase_4"/>
    <property type="match status" value="1"/>
</dbReference>
<sequence>MSRYFGPLRQLGFVVNDIDSALKHWIDVVGVGPFFFVEDQPLNDFVFRGKSSAPRFSVALAHSGSAQIELIQQHNDEPSAFREFADRGLEGLQHVAYWTTDFDRYMEESKNRGLVELQSGRSGSGAPDERFVYYEDGPYPGTVIEISEVSGRKGDLFRAVEAASKEWDGSNPIRDMRKVL</sequence>
<keyword evidence="1" id="KW-0479">Metal-binding</keyword>
<dbReference type="AlphaFoldDB" id="A0AAX3ZYL3"/>
<gene>
    <name evidence="3" type="ORF">QIE55_31605</name>
</gene>
<dbReference type="InterPro" id="IPR037523">
    <property type="entry name" value="VOC_core"/>
</dbReference>
<evidence type="ECO:0000313" key="4">
    <source>
        <dbReference type="Proteomes" id="UP001230933"/>
    </source>
</evidence>
<proteinExistence type="predicted"/>
<reference evidence="3" key="1">
    <citation type="submission" date="2023-08" db="EMBL/GenBank/DDBJ databases">
        <title>Isolation and Characterization of Rhodococcus erythropolis MGMM8.</title>
        <authorList>
            <person name="Diabankana R.G.C."/>
            <person name="Afordoanyi D.M."/>
            <person name="Validov S.Z."/>
        </authorList>
    </citation>
    <scope>NUCLEOTIDE SEQUENCE</scope>
    <source>
        <strain evidence="3">MGMM8</strain>
    </source>
</reference>
<dbReference type="SUPFAM" id="SSF54593">
    <property type="entry name" value="Glyoxalase/Bleomycin resistance protein/Dihydroxybiphenyl dioxygenase"/>
    <property type="match status" value="1"/>
</dbReference>
<dbReference type="GO" id="GO:0046872">
    <property type="term" value="F:metal ion binding"/>
    <property type="evidence" value="ECO:0007669"/>
    <property type="project" value="UniProtKB-KW"/>
</dbReference>
<feature type="domain" description="VOC" evidence="2">
    <location>
        <begin position="7"/>
        <end position="149"/>
    </location>
</feature>
<protein>
    <submittedName>
        <fullName evidence="3">VOC family protein</fullName>
    </submittedName>
</protein>